<reference evidence="12 13" key="1">
    <citation type="submission" date="2020-05" db="EMBL/GenBank/DDBJ databases">
        <title>Identification and distribution of gene clusters putatively required for synthesis of sphingolipid metabolism inhibitors in phylogenetically diverse species of the filamentous fungus Fusarium.</title>
        <authorList>
            <person name="Kim H.-S."/>
            <person name="Busman M."/>
            <person name="Brown D.W."/>
            <person name="Divon H."/>
            <person name="Uhlig S."/>
            <person name="Proctor R.H."/>
        </authorList>
    </citation>
    <scope>NUCLEOTIDE SEQUENCE [LARGE SCALE GENOMIC DNA]</scope>
    <source>
        <strain evidence="12 13">NRRL 66235</strain>
    </source>
</reference>
<feature type="transmembrane region" description="Helical" evidence="8">
    <location>
        <begin position="685"/>
        <end position="706"/>
    </location>
</feature>
<feature type="transmembrane region" description="Helical" evidence="8">
    <location>
        <begin position="566"/>
        <end position="586"/>
    </location>
</feature>
<dbReference type="Proteomes" id="UP000544331">
    <property type="component" value="Unassembled WGS sequence"/>
</dbReference>
<dbReference type="Pfam" id="PF06422">
    <property type="entry name" value="PDR_CDR"/>
    <property type="match status" value="1"/>
</dbReference>
<feature type="transmembrane region" description="Helical" evidence="8">
    <location>
        <begin position="598"/>
        <end position="616"/>
    </location>
</feature>
<keyword evidence="6 8" id="KW-0472">Membrane</keyword>
<dbReference type="EMBL" id="JAAOAN010000191">
    <property type="protein sequence ID" value="KAF5717135.1"/>
    <property type="molecule type" value="Genomic_DNA"/>
</dbReference>
<feature type="transmembrane region" description="Helical" evidence="8">
    <location>
        <begin position="742"/>
        <end position="760"/>
    </location>
</feature>
<organism evidence="12 13">
    <name type="scientific">Fusarium mundagurra</name>
    <dbReference type="NCBI Taxonomy" id="1567541"/>
    <lineage>
        <taxon>Eukaryota</taxon>
        <taxon>Fungi</taxon>
        <taxon>Dikarya</taxon>
        <taxon>Ascomycota</taxon>
        <taxon>Pezizomycotina</taxon>
        <taxon>Sordariomycetes</taxon>
        <taxon>Hypocreomycetidae</taxon>
        <taxon>Hypocreales</taxon>
        <taxon>Nectriaceae</taxon>
        <taxon>Fusarium</taxon>
        <taxon>Fusarium fujikuroi species complex</taxon>
    </lineage>
</organism>
<keyword evidence="5 8" id="KW-1133">Transmembrane helix</keyword>
<dbReference type="InterPro" id="IPR013525">
    <property type="entry name" value="ABC2_TM"/>
</dbReference>
<evidence type="ECO:0000256" key="7">
    <source>
        <dbReference type="SAM" id="MobiDB-lite"/>
    </source>
</evidence>
<comment type="caution">
    <text evidence="12">The sequence shown here is derived from an EMBL/GenBank/DDBJ whole genome shotgun (WGS) entry which is preliminary data.</text>
</comment>
<evidence type="ECO:0000259" key="9">
    <source>
        <dbReference type="Pfam" id="PF01061"/>
    </source>
</evidence>
<evidence type="ECO:0000256" key="8">
    <source>
        <dbReference type="SAM" id="Phobius"/>
    </source>
</evidence>
<accession>A0A8H6DHU1</accession>
<dbReference type="Pfam" id="PF01061">
    <property type="entry name" value="ABC2_membrane"/>
    <property type="match status" value="1"/>
</dbReference>
<feature type="transmembrane region" description="Helical" evidence="8">
    <location>
        <begin position="7"/>
        <end position="28"/>
    </location>
</feature>
<keyword evidence="4 8" id="KW-0812">Transmembrane</keyword>
<feature type="compositionally biased region" description="Polar residues" evidence="7">
    <location>
        <begin position="221"/>
        <end position="242"/>
    </location>
</feature>
<proteinExistence type="inferred from homology"/>
<dbReference type="InterPro" id="IPR043926">
    <property type="entry name" value="ABCG_dom"/>
</dbReference>
<gene>
    <name evidence="12" type="ORF">FMUND_5953</name>
</gene>
<sequence>MNQRASVIFFAVLFNGLSSALEILALYVQRPIVPLYRPLSESVSSIICDLPSKIISTLAFNIPLYFMSSKTVHQALVPAATFIIGLVIYAGFVLPIRSMKGWLRWINYFSGRSFGCQTMIPSSLGYENIEPMQRTCSVADALPGLDFIDGDFFIGTVYKYHYSHLWRPVTMASSSLSSSSLPLPISAEYFSSETSKGEFLVFRKAQKYQHKETSDEEAANSALQPPRATSNDTVHSSTEKPPSYSTFCWRNDCYDVKVKGETCRILSGVNGWVQPGKLTALMSKLRGLFTEFPFTSSSKVFCFLEWALLEPGRPRLDVLADRVTMGVITGGILVNGLPRGKSFQRTTGYVQQQDIHLETSTVREALRFSAVLRQTTAISMQDKIDYVEEVINLLEMGSYADAVIGVPCKAWAIISLLKKLADHGLAILCTIHQPSNIIFQQFDRLLLLAKGGRAVYFGDVGENATALTRYFERHGAVHCRPENPAESMLHVIGTAPGAHTDSDWVETWKVSSEFQRVQEELDSLAQSRHVSSGEAQDTFYAASVSQQFLACTQRVAQQYWRTPTYIYSKLSLCFITSLFIGLSFQSSPLSLQGLQNQLFSIFMLLVIFAFLTYQIMPGFVTRRTLYEGRERSSKTYVWYNLILANTVIEMAWNSVASLAIDFPFYFLVGMYDNGRIMQTQHERGAFMFLLTWAFMVYEGTFLHMCVARAPTAEVGATLGLFLFMMSLLFCGVLVPYSDLPGFWTFMYCVSPLTYLIGAVISNGVGKQEVTCSEIEFLQFQTPANLTCGEYVGQLVQVIRGALSNPDSNQTCLTARLLRLMYTSEL</sequence>
<dbReference type="PANTHER" id="PTHR19241">
    <property type="entry name" value="ATP-BINDING CASSETTE TRANSPORTER"/>
    <property type="match status" value="1"/>
</dbReference>
<evidence type="ECO:0000256" key="5">
    <source>
        <dbReference type="ARBA" id="ARBA00022989"/>
    </source>
</evidence>
<evidence type="ECO:0000259" key="11">
    <source>
        <dbReference type="Pfam" id="PF19055"/>
    </source>
</evidence>
<dbReference type="OrthoDB" id="245989at2759"/>
<comment type="subcellular location">
    <subcellularLocation>
        <location evidence="1">Membrane</location>
        <topology evidence="1">Multi-pass membrane protein</topology>
    </subcellularLocation>
</comment>
<protein>
    <submittedName>
        <fullName evidence="12">ABC transporter CDR4</fullName>
    </submittedName>
</protein>
<feature type="transmembrane region" description="Helical" evidence="8">
    <location>
        <begin position="637"/>
        <end position="665"/>
    </location>
</feature>
<feature type="transmembrane region" description="Helical" evidence="8">
    <location>
        <begin position="718"/>
        <end position="736"/>
    </location>
</feature>
<keyword evidence="13" id="KW-1185">Reference proteome</keyword>
<dbReference type="GO" id="GO:0140359">
    <property type="term" value="F:ABC-type transporter activity"/>
    <property type="evidence" value="ECO:0007669"/>
    <property type="project" value="InterPro"/>
</dbReference>
<evidence type="ECO:0000256" key="4">
    <source>
        <dbReference type="ARBA" id="ARBA00022692"/>
    </source>
</evidence>
<feature type="transmembrane region" description="Helical" evidence="8">
    <location>
        <begin position="75"/>
        <end position="96"/>
    </location>
</feature>
<dbReference type="GO" id="GO:0016020">
    <property type="term" value="C:membrane"/>
    <property type="evidence" value="ECO:0007669"/>
    <property type="project" value="UniProtKB-SubCell"/>
</dbReference>
<name>A0A8H6DHU1_9HYPO</name>
<evidence type="ECO:0000259" key="10">
    <source>
        <dbReference type="Pfam" id="PF06422"/>
    </source>
</evidence>
<dbReference type="InterPro" id="IPR010929">
    <property type="entry name" value="PDR_CDR_ABC"/>
</dbReference>
<evidence type="ECO:0000313" key="12">
    <source>
        <dbReference type="EMBL" id="KAF5717135.1"/>
    </source>
</evidence>
<dbReference type="Pfam" id="PF19055">
    <property type="entry name" value="ABC2_membrane_7"/>
    <property type="match status" value="1"/>
</dbReference>
<evidence type="ECO:0000256" key="6">
    <source>
        <dbReference type="ARBA" id="ARBA00023136"/>
    </source>
</evidence>
<keyword evidence="3" id="KW-0813">Transport</keyword>
<dbReference type="AlphaFoldDB" id="A0A8H6DHU1"/>
<evidence type="ECO:0000256" key="2">
    <source>
        <dbReference type="ARBA" id="ARBA00006012"/>
    </source>
</evidence>
<evidence type="ECO:0000313" key="13">
    <source>
        <dbReference type="Proteomes" id="UP000544331"/>
    </source>
</evidence>
<feature type="region of interest" description="Disordered" evidence="7">
    <location>
        <begin position="213"/>
        <end position="242"/>
    </location>
</feature>
<dbReference type="Gene3D" id="3.40.50.300">
    <property type="entry name" value="P-loop containing nucleotide triphosphate hydrolases"/>
    <property type="match status" value="1"/>
</dbReference>
<feature type="domain" description="CDR ABC transporter" evidence="10">
    <location>
        <begin position="120"/>
        <end position="210"/>
    </location>
</feature>
<dbReference type="InterPro" id="IPR027417">
    <property type="entry name" value="P-loop_NTPase"/>
</dbReference>
<feature type="domain" description="ABC transporter family G" evidence="11">
    <location>
        <begin position="432"/>
        <end position="479"/>
    </location>
</feature>
<evidence type="ECO:0000256" key="1">
    <source>
        <dbReference type="ARBA" id="ARBA00004141"/>
    </source>
</evidence>
<dbReference type="SUPFAM" id="SSF52540">
    <property type="entry name" value="P-loop containing nucleoside triphosphate hydrolases"/>
    <property type="match status" value="1"/>
</dbReference>
<comment type="similarity">
    <text evidence="2">Belongs to the ABC transporter superfamily. ABCG family. PDR (TC 3.A.1.205) subfamily.</text>
</comment>
<evidence type="ECO:0000256" key="3">
    <source>
        <dbReference type="ARBA" id="ARBA00022448"/>
    </source>
</evidence>
<feature type="domain" description="ABC-2 type transporter transmembrane" evidence="9">
    <location>
        <begin position="546"/>
        <end position="762"/>
    </location>
</feature>
<dbReference type="GO" id="GO:0005524">
    <property type="term" value="F:ATP binding"/>
    <property type="evidence" value="ECO:0007669"/>
    <property type="project" value="InterPro"/>
</dbReference>